<evidence type="ECO:0000313" key="7">
    <source>
        <dbReference type="Proteomes" id="UP000077671"/>
    </source>
</evidence>
<name>A0A177V5X8_9BASI</name>
<feature type="compositionally biased region" description="Polar residues" evidence="4">
    <location>
        <begin position="1"/>
        <end position="11"/>
    </location>
</feature>
<accession>A0A177V5X8</accession>
<dbReference type="Pfam" id="PF05063">
    <property type="entry name" value="MT-A70"/>
    <property type="match status" value="2"/>
</dbReference>
<comment type="caution">
    <text evidence="6">The sequence shown here is derived from an EMBL/GenBank/DDBJ whole genome shotgun (WGS) entry which is preliminary data.</text>
</comment>
<feature type="compositionally biased region" description="Low complexity" evidence="4">
    <location>
        <begin position="17"/>
        <end position="26"/>
    </location>
</feature>
<feature type="region of interest" description="Disordered" evidence="4">
    <location>
        <begin position="606"/>
        <end position="642"/>
    </location>
</feature>
<evidence type="ECO:0000313" key="5">
    <source>
        <dbReference type="EMBL" id="CAD6913335.1"/>
    </source>
</evidence>
<reference evidence="5" key="3">
    <citation type="submission" date="2020-10" db="EMBL/GenBank/DDBJ databases">
        <authorList>
            <person name="Sedaghatjoo S."/>
        </authorList>
    </citation>
    <scope>NUCLEOTIDE SEQUENCE</scope>
    <source>
        <strain evidence="5">AZH3</strain>
    </source>
</reference>
<feature type="compositionally biased region" description="Basic residues" evidence="4">
    <location>
        <begin position="811"/>
        <end position="830"/>
    </location>
</feature>
<feature type="region of interest" description="Disordered" evidence="4">
    <location>
        <begin position="469"/>
        <end position="488"/>
    </location>
</feature>
<feature type="compositionally biased region" description="Low complexity" evidence="4">
    <location>
        <begin position="59"/>
        <end position="76"/>
    </location>
</feature>
<feature type="compositionally biased region" description="Gly residues" evidence="4">
    <location>
        <begin position="874"/>
        <end position="884"/>
    </location>
</feature>
<dbReference type="InterPro" id="IPR045123">
    <property type="entry name" value="METTL14-like"/>
</dbReference>
<sequence length="884" mass="93691">MSPRYTKTSGSSERHAQAAAAPAGDAALSTMLASAERKATHFRSFRAQIRSTHQHGRGEAAAAQGSRSGSSTQRPPRAGPSQRTLPRVRTDATWTRFFGENSDAEELEASPVTLVATRPRNTAVPSLSASAKGKQPVRTDDSILASTAAAQSPIASTLSPEEKAQHFGPNYLAQEDSLRNDFSQWYVDSGAGELPGNAVRNPFLASRFDEYPKLKRLVQIKEELVSAKAHPPTYLYADLRASLVPASQYHQQRRNLQKVEAVGSSTSEAGVAGVATRAETDGHQAGDVGGDAAAGPSEPGSSKGSRTSSSATSLSNMTSLTSASASTAVATAATAPVEPTTSIDPQIPAPQPFHLSALMPIKYDVVIIDPPLEVYDWEGVPTRKSGASGLDGPQIPFAQTSAAAPDPKQTWTWDQIANLPIPQLTAKESFVFLWVGSGAGDGLERGRELLAKWGYRRCEDIVWVRTNRGAAKTQHGDGEDSLRQSSTSSVLQRSVQHCLMGIRGTVRRSSDTRFVHCNVDIDVVIWEGEDDHAGHDSSSSTRESGGGSYPKAQDHVRAKPQEMYSLIENFCSGTRRLELFGTNRNLRRGWLTVGLEVGPHAAGFPEALPASYSTPQQQNSHEQTQQPPAELQKEGDDAGPAPIKMVEPVAYQKQMYDSYFGVDRPGCDLRERKNLLPFSPDIDALRPKSPAPRNAHSRVDSDNPLTPPPSGALSLHGPHGSGSPSSGLGWASSPAAHGNGQQGPTASAVPPSVLSSPRASPRASMTARTLQHKMSMSPTTFVTGMNLPALPMQQQLAFGPGSPQGPGSPTRSRHGAPVHNHHHHHHHSHHPGGAGLSGLGAGGPKVVSVPSGSETLSGPQASVLFGTKHAKGTGPMGLGRGSRR</sequence>
<evidence type="ECO:0000256" key="2">
    <source>
        <dbReference type="ARBA" id="ARBA00023242"/>
    </source>
</evidence>
<dbReference type="PROSITE" id="PS51143">
    <property type="entry name" value="MT_A70"/>
    <property type="match status" value="1"/>
</dbReference>
<dbReference type="EMBL" id="LWDD02000018">
    <property type="protein sequence ID" value="KAE8265326.1"/>
    <property type="molecule type" value="Genomic_DNA"/>
</dbReference>
<dbReference type="GO" id="GO:0005634">
    <property type="term" value="C:nucleus"/>
    <property type="evidence" value="ECO:0007669"/>
    <property type="project" value="UniProtKB-SubCell"/>
</dbReference>
<keyword evidence="8" id="KW-1185">Reference proteome</keyword>
<evidence type="ECO:0000256" key="3">
    <source>
        <dbReference type="PROSITE-ProRule" id="PRU00489"/>
    </source>
</evidence>
<feature type="region of interest" description="Disordered" evidence="4">
    <location>
        <begin position="43"/>
        <end position="90"/>
    </location>
</feature>
<evidence type="ECO:0000313" key="6">
    <source>
        <dbReference type="EMBL" id="KAE8265326.1"/>
    </source>
</evidence>
<dbReference type="AlphaFoldDB" id="A0A177V5X8"/>
<dbReference type="EMBL" id="CAJHJG010001567">
    <property type="protein sequence ID" value="CAD6913335.1"/>
    <property type="molecule type" value="Genomic_DNA"/>
</dbReference>
<feature type="region of interest" description="Disordered" evidence="4">
    <location>
        <begin position="679"/>
        <end position="775"/>
    </location>
</feature>
<comment type="similarity">
    <text evidence="3">Belongs to the MT-A70-like family.</text>
</comment>
<feature type="region of interest" description="Disordered" evidence="4">
    <location>
        <begin position="531"/>
        <end position="557"/>
    </location>
</feature>
<feature type="compositionally biased region" description="Gly residues" evidence="4">
    <location>
        <begin position="832"/>
        <end position="843"/>
    </location>
</feature>
<evidence type="ECO:0000256" key="4">
    <source>
        <dbReference type="SAM" id="MobiDB-lite"/>
    </source>
</evidence>
<dbReference type="PANTHER" id="PTHR13107">
    <property type="entry name" value="N6-ADENOSINE-METHYLTRANSFERASE NON-CATALYTIC SUBUNIT"/>
    <property type="match status" value="1"/>
</dbReference>
<dbReference type="GO" id="GO:0003729">
    <property type="term" value="F:mRNA binding"/>
    <property type="evidence" value="ECO:0007669"/>
    <property type="project" value="TreeGrafter"/>
</dbReference>
<evidence type="ECO:0000256" key="1">
    <source>
        <dbReference type="ARBA" id="ARBA00004123"/>
    </source>
</evidence>
<evidence type="ECO:0000313" key="8">
    <source>
        <dbReference type="Proteomes" id="UP000836402"/>
    </source>
</evidence>
<feature type="compositionally biased region" description="Low complexity" evidence="4">
    <location>
        <begin position="799"/>
        <end position="809"/>
    </location>
</feature>
<feature type="region of interest" description="Disordered" evidence="4">
    <location>
        <begin position="795"/>
        <end position="884"/>
    </location>
</feature>
<proteinExistence type="inferred from homology"/>
<reference evidence="6" key="2">
    <citation type="journal article" date="2019" name="IMA Fungus">
        <title>Genome sequencing and comparison of five Tilletia species to identify candidate genes for the detection of regulated species infecting wheat.</title>
        <authorList>
            <person name="Nguyen H.D.T."/>
            <person name="Sultana T."/>
            <person name="Kesanakurti P."/>
            <person name="Hambleton S."/>
        </authorList>
    </citation>
    <scope>NUCLEOTIDE SEQUENCE</scope>
    <source>
        <strain evidence="6">DAOMC 238032</strain>
    </source>
</reference>
<dbReference type="Proteomes" id="UP000077671">
    <property type="component" value="Unassembled WGS sequence"/>
</dbReference>
<dbReference type="GO" id="GO:0036396">
    <property type="term" value="C:RNA N6-methyladenosine methyltransferase complex"/>
    <property type="evidence" value="ECO:0007669"/>
    <property type="project" value="TreeGrafter"/>
</dbReference>
<keyword evidence="2" id="KW-0539">Nucleus</keyword>
<feature type="region of interest" description="Disordered" evidence="4">
    <location>
        <begin position="1"/>
        <end position="26"/>
    </location>
</feature>
<feature type="compositionally biased region" description="Low complexity" evidence="4">
    <location>
        <begin position="711"/>
        <end position="735"/>
    </location>
</feature>
<dbReference type="InterPro" id="IPR007757">
    <property type="entry name" value="MT-A70-like"/>
</dbReference>
<dbReference type="PROSITE" id="PS51592">
    <property type="entry name" value="SAM_MTA70L_2"/>
    <property type="match status" value="1"/>
</dbReference>
<feature type="region of interest" description="Disordered" evidence="4">
    <location>
        <begin position="281"/>
        <end position="316"/>
    </location>
</feature>
<gene>
    <name evidence="6" type="ORF">A4X03_0g341</name>
    <name evidence="5" type="ORF">JKIAZH3_G2763</name>
</gene>
<comment type="subcellular location">
    <subcellularLocation>
        <location evidence="1">Nucleus</location>
    </subcellularLocation>
</comment>
<dbReference type="Proteomes" id="UP000836402">
    <property type="component" value="Unassembled WGS sequence"/>
</dbReference>
<feature type="compositionally biased region" description="Polar residues" evidence="4">
    <location>
        <begin position="611"/>
        <end position="627"/>
    </location>
</feature>
<protein>
    <recommendedName>
        <fullName evidence="9">MT-A70-domain-containing protein</fullName>
    </recommendedName>
</protein>
<organism evidence="6 7">
    <name type="scientific">Tilletia caries</name>
    <name type="common">wheat bunt fungus</name>
    <dbReference type="NCBI Taxonomy" id="13290"/>
    <lineage>
        <taxon>Eukaryota</taxon>
        <taxon>Fungi</taxon>
        <taxon>Dikarya</taxon>
        <taxon>Basidiomycota</taxon>
        <taxon>Ustilaginomycotina</taxon>
        <taxon>Exobasidiomycetes</taxon>
        <taxon>Tilletiales</taxon>
        <taxon>Tilletiaceae</taxon>
        <taxon>Tilletia</taxon>
    </lineage>
</organism>
<feature type="compositionally biased region" description="Low complexity" evidence="4">
    <location>
        <begin position="744"/>
        <end position="769"/>
    </location>
</feature>
<feature type="compositionally biased region" description="Low complexity" evidence="4">
    <location>
        <begin position="290"/>
        <end position="316"/>
    </location>
</feature>
<dbReference type="PANTHER" id="PTHR13107:SF0">
    <property type="entry name" value="N6-ADENOSINE-METHYLTRANSFERASE NON-CATALYTIC SUBUNIT"/>
    <property type="match status" value="1"/>
</dbReference>
<evidence type="ECO:0008006" key="9">
    <source>
        <dbReference type="Google" id="ProtNLM"/>
    </source>
</evidence>
<reference evidence="6" key="1">
    <citation type="submission" date="2016-04" db="EMBL/GenBank/DDBJ databases">
        <authorList>
            <person name="Nguyen H.D."/>
            <person name="Kesanakurti P."/>
            <person name="Cullis J."/>
            <person name="Levesque C.A."/>
            <person name="Hambleton S."/>
        </authorList>
    </citation>
    <scope>NUCLEOTIDE SEQUENCE</scope>
    <source>
        <strain evidence="6">DAOMC 238032</strain>
    </source>
</reference>
<feature type="compositionally biased region" description="Polar residues" evidence="4">
    <location>
        <begin position="850"/>
        <end position="860"/>
    </location>
</feature>